<evidence type="ECO:0000313" key="1">
    <source>
        <dbReference type="EMBL" id="ABX07882.1"/>
    </source>
</evidence>
<accession>A9B968</accession>
<gene>
    <name evidence="1" type="ordered locus">Haur_5255</name>
</gene>
<evidence type="ECO:0000313" key="2">
    <source>
        <dbReference type="Proteomes" id="UP000000787"/>
    </source>
</evidence>
<name>A9B968_HERA2</name>
<geneLocation type="plasmid" evidence="1 2">
    <name>pHAU02</name>
</geneLocation>
<dbReference type="HOGENOM" id="CLU_2523004_0_0_0"/>
<dbReference type="Proteomes" id="UP000000787">
    <property type="component" value="Plasmid pHAU02"/>
</dbReference>
<dbReference type="BioCyc" id="HAUR316274:GHYA-5317-MONOMER"/>
<dbReference type="KEGG" id="hau:Haur_5255"/>
<sequence>MCCHEIGHIVFNHVEPTELSLQEFITEFESGRIDQIPTIYRQHKTVFDHPWEQIAEDIGVLFIEAIERWESTLPDLAQDIYGID</sequence>
<keyword evidence="1" id="KW-0614">Plasmid</keyword>
<keyword evidence="2" id="KW-1185">Reference proteome</keyword>
<organism evidence="1 2">
    <name type="scientific">Herpetosiphon aurantiacus (strain ATCC 23779 / DSM 785 / 114-95)</name>
    <dbReference type="NCBI Taxonomy" id="316274"/>
    <lineage>
        <taxon>Bacteria</taxon>
        <taxon>Bacillati</taxon>
        <taxon>Chloroflexota</taxon>
        <taxon>Chloroflexia</taxon>
        <taxon>Herpetosiphonales</taxon>
        <taxon>Herpetosiphonaceae</taxon>
        <taxon>Herpetosiphon</taxon>
    </lineage>
</organism>
<protein>
    <submittedName>
        <fullName evidence="1">Uncharacterized protein</fullName>
    </submittedName>
</protein>
<reference evidence="1 2" key="1">
    <citation type="journal article" date="2011" name="Stand. Genomic Sci.">
        <title>Complete genome sequence of the filamentous gliding predatory bacterium Herpetosiphon aurantiacus type strain (114-95(T)).</title>
        <authorList>
            <person name="Kiss H."/>
            <person name="Nett M."/>
            <person name="Domin N."/>
            <person name="Martin K."/>
            <person name="Maresca J.A."/>
            <person name="Copeland A."/>
            <person name="Lapidus A."/>
            <person name="Lucas S."/>
            <person name="Berry K.W."/>
            <person name="Glavina Del Rio T."/>
            <person name="Dalin E."/>
            <person name="Tice H."/>
            <person name="Pitluck S."/>
            <person name="Richardson P."/>
            <person name="Bruce D."/>
            <person name="Goodwin L."/>
            <person name="Han C."/>
            <person name="Detter J.C."/>
            <person name="Schmutz J."/>
            <person name="Brettin T."/>
            <person name="Land M."/>
            <person name="Hauser L."/>
            <person name="Kyrpides N.C."/>
            <person name="Ivanova N."/>
            <person name="Goker M."/>
            <person name="Woyke T."/>
            <person name="Klenk H.P."/>
            <person name="Bryant D.A."/>
        </authorList>
    </citation>
    <scope>NUCLEOTIDE SEQUENCE [LARGE SCALE GENOMIC DNA]</scope>
    <source>
        <strain evidence="2">ATCC 23779 / DSM 785 / 114-95</strain>
        <plasmid evidence="1">pHAU02</plasmid>
    </source>
</reference>
<dbReference type="InParanoid" id="A9B968"/>
<proteinExistence type="predicted"/>
<dbReference type="AlphaFoldDB" id="A9B968"/>
<dbReference type="EMBL" id="CP000877">
    <property type="protein sequence ID" value="ABX07882.1"/>
    <property type="molecule type" value="Genomic_DNA"/>
</dbReference>